<evidence type="ECO:0000313" key="4">
    <source>
        <dbReference type="Proteomes" id="UP000694501"/>
    </source>
</evidence>
<dbReference type="AlphaFoldDB" id="A0A949JIP6"/>
<dbReference type="Pfam" id="PF13462">
    <property type="entry name" value="Thioredoxin_4"/>
    <property type="match status" value="1"/>
</dbReference>
<proteinExistence type="predicted"/>
<evidence type="ECO:0000313" key="3">
    <source>
        <dbReference type="EMBL" id="MBU7599578.1"/>
    </source>
</evidence>
<reference evidence="3" key="1">
    <citation type="submission" date="2021-06" db="EMBL/GenBank/DDBJ databases">
        <title>Sequencing of actinobacteria type strains.</title>
        <authorList>
            <person name="Nguyen G.-S."/>
            <person name="Wentzel A."/>
        </authorList>
    </citation>
    <scope>NUCLEOTIDE SEQUENCE</scope>
    <source>
        <strain evidence="3">P38-E01</strain>
    </source>
</reference>
<name>A0A949JIP6_9ACTN</name>
<keyword evidence="4" id="KW-1185">Reference proteome</keyword>
<comment type="caution">
    <text evidence="3">The sequence shown here is derived from an EMBL/GenBank/DDBJ whole genome shotgun (WGS) entry which is preliminary data.</text>
</comment>
<sequence length="289" mass="31699">MSKRNSQEAKRVARERLRLEREKQAKREKMRRQLTVAAAVVGALALIGGAGFAVNQMMKDDTSEAQKHWDDAEKVAEGEKTAGRYTSYEKPDNTAGKQGVDIVIGEKDAKNTVTIYEDMRCPVCASFEQANGETVSKDIDDGKYKAEYVFGTFLDDAEAIAGTGSRNALSALGAALNESPEAFMELKKIFYSKDKHPEERSDDFGDDGNLIELAQGVEELKGNKAFEKAVKNGTYDPWAVNMDKKFEAAKDVTGTPSLKVNGKKIETGQGTAPMAPQQFEQMVHGALEK</sequence>
<dbReference type="SUPFAM" id="SSF52833">
    <property type="entry name" value="Thioredoxin-like"/>
    <property type="match status" value="1"/>
</dbReference>
<dbReference type="Proteomes" id="UP000694501">
    <property type="component" value="Unassembled WGS sequence"/>
</dbReference>
<protein>
    <submittedName>
        <fullName evidence="3">DsbA family protein</fullName>
    </submittedName>
</protein>
<dbReference type="InterPro" id="IPR036249">
    <property type="entry name" value="Thioredoxin-like_sf"/>
</dbReference>
<dbReference type="RefSeq" id="WP_211038945.1">
    <property type="nucleotide sequence ID" value="NZ_JAELVF020000001.1"/>
</dbReference>
<evidence type="ECO:0000259" key="2">
    <source>
        <dbReference type="Pfam" id="PF13462"/>
    </source>
</evidence>
<feature type="region of interest" description="Disordered" evidence="1">
    <location>
        <begin position="1"/>
        <end position="29"/>
    </location>
</feature>
<dbReference type="EMBL" id="JAELVF020000001">
    <property type="protein sequence ID" value="MBU7599578.1"/>
    <property type="molecule type" value="Genomic_DNA"/>
</dbReference>
<feature type="compositionally biased region" description="Basic and acidic residues" evidence="1">
    <location>
        <begin position="1"/>
        <end position="27"/>
    </location>
</feature>
<feature type="domain" description="Thioredoxin-like fold" evidence="2">
    <location>
        <begin position="99"/>
        <end position="268"/>
    </location>
</feature>
<accession>A0A949JIP6</accession>
<evidence type="ECO:0000256" key="1">
    <source>
        <dbReference type="SAM" id="MobiDB-lite"/>
    </source>
</evidence>
<dbReference type="InterPro" id="IPR012336">
    <property type="entry name" value="Thioredoxin-like_fold"/>
</dbReference>
<gene>
    <name evidence="3" type="ORF">JGS22_018610</name>
</gene>
<organism evidence="3 4">
    <name type="scientific">Streptomyces tardus</name>
    <dbReference type="NCBI Taxonomy" id="2780544"/>
    <lineage>
        <taxon>Bacteria</taxon>
        <taxon>Bacillati</taxon>
        <taxon>Actinomycetota</taxon>
        <taxon>Actinomycetes</taxon>
        <taxon>Kitasatosporales</taxon>
        <taxon>Streptomycetaceae</taxon>
        <taxon>Streptomyces</taxon>
    </lineage>
</organism>
<dbReference type="Gene3D" id="3.40.30.10">
    <property type="entry name" value="Glutaredoxin"/>
    <property type="match status" value="1"/>
</dbReference>